<evidence type="ECO:0000256" key="1">
    <source>
        <dbReference type="ARBA" id="ARBA00022694"/>
    </source>
</evidence>
<evidence type="ECO:0000313" key="10">
    <source>
        <dbReference type="Proteomes" id="UP000216943"/>
    </source>
</evidence>
<dbReference type="InterPro" id="IPR014721">
    <property type="entry name" value="Ribsml_uS5_D2-typ_fold_subgr"/>
</dbReference>
<evidence type="ECO:0000256" key="7">
    <source>
        <dbReference type="NCBIfam" id="TIGR00188"/>
    </source>
</evidence>
<dbReference type="Proteomes" id="UP000216943">
    <property type="component" value="Unassembled WGS sequence"/>
</dbReference>
<dbReference type="GO" id="GO:0000049">
    <property type="term" value="F:tRNA binding"/>
    <property type="evidence" value="ECO:0007669"/>
    <property type="project" value="UniProtKB-UniRule"/>
</dbReference>
<evidence type="ECO:0000313" key="9">
    <source>
        <dbReference type="EMBL" id="PAK21813.1"/>
    </source>
</evidence>
<dbReference type="PANTHER" id="PTHR33992">
    <property type="entry name" value="RIBONUCLEASE P PROTEIN COMPONENT"/>
    <property type="match status" value="1"/>
</dbReference>
<evidence type="ECO:0000313" key="11">
    <source>
        <dbReference type="Proteomes" id="UP000217033"/>
    </source>
</evidence>
<reference evidence="9" key="2">
    <citation type="submission" date="2017-08" db="EMBL/GenBank/DDBJ databases">
        <authorList>
            <person name="de Groot N.N."/>
        </authorList>
    </citation>
    <scope>NUCLEOTIDE SEQUENCE [LARGE SCALE GENOMIC DNA]</scope>
    <source>
        <strain evidence="9">723</strain>
    </source>
</reference>
<dbReference type="GO" id="GO:0042781">
    <property type="term" value="F:3'-tRNA processing endoribonuclease activity"/>
    <property type="evidence" value="ECO:0007669"/>
    <property type="project" value="TreeGrafter"/>
</dbReference>
<dbReference type="RefSeq" id="WP_084232835.1">
    <property type="nucleotide sequence ID" value="NZ_CP166874.1"/>
</dbReference>
<dbReference type="PANTHER" id="PTHR33992:SF1">
    <property type="entry name" value="RIBONUCLEASE P PROTEIN COMPONENT"/>
    <property type="match status" value="1"/>
</dbReference>
<keyword evidence="1 6" id="KW-0819">tRNA processing</keyword>
<dbReference type="EMBL" id="NQNY01000001">
    <property type="protein sequence ID" value="PAK21813.1"/>
    <property type="molecule type" value="Genomic_DNA"/>
</dbReference>
<proteinExistence type="inferred from homology"/>
<sequence length="109" mass="13077">MKRTFILKKNWEFQKIIDNKTQINNKNLVIYYKKATEFKVGISVPKKFANAVNRNYNKRVIKSILDGFNYQALNFTLVIITRKNFFNLSYEKKKHELIAMLERILSEQK</sequence>
<dbReference type="EMBL" id="NQMN01000002">
    <property type="protein sequence ID" value="PAF54874.1"/>
    <property type="molecule type" value="Genomic_DNA"/>
</dbReference>
<evidence type="ECO:0000256" key="5">
    <source>
        <dbReference type="ARBA" id="ARBA00022884"/>
    </source>
</evidence>
<dbReference type="STRING" id="33922.SAMN02745179_00993"/>
<comment type="function">
    <text evidence="6">RNaseP catalyzes the removal of the 5'-leader sequence from pre-tRNA to produce the mature 5'-terminus. It can also cleave other RNA substrates such as 4.5S RNA. The protein component plays an auxiliary but essential role in vivo by binding to the 5'-leader sequence and broadening the substrate specificity of the ribozyme.</text>
</comment>
<protein>
    <recommendedName>
        <fullName evidence="6 7">Ribonuclease P protein component</fullName>
        <shortName evidence="6">RNase P protein</shortName>
        <shortName evidence="6">RNaseP protein</shortName>
        <ecNumber evidence="6 7">3.1.26.5</ecNumber>
    </recommendedName>
    <alternativeName>
        <fullName evidence="6">Protein C5</fullName>
    </alternativeName>
</protein>
<comment type="caution">
    <text evidence="9">The sequence shown here is derived from an EMBL/GenBank/DDBJ whole genome shotgun (WGS) entry which is preliminary data.</text>
</comment>
<accession>A0A1W1X8N6</accession>
<dbReference type="Pfam" id="PF00825">
    <property type="entry name" value="Ribonuclease_P"/>
    <property type="match status" value="1"/>
</dbReference>
<name>A0A1W1X8N6_9BACT</name>
<keyword evidence="11" id="KW-1185">Reference proteome</keyword>
<dbReference type="EC" id="3.1.26.5" evidence="6 7"/>
<evidence type="ECO:0000256" key="2">
    <source>
        <dbReference type="ARBA" id="ARBA00022722"/>
    </source>
</evidence>
<keyword evidence="3 6" id="KW-0255">Endonuclease</keyword>
<keyword evidence="2 6" id="KW-0540">Nuclease</keyword>
<evidence type="ECO:0000256" key="4">
    <source>
        <dbReference type="ARBA" id="ARBA00022801"/>
    </source>
</evidence>
<gene>
    <name evidence="6 9" type="primary">rnpA</name>
    <name evidence="8" type="ORF">CJF60_04015</name>
    <name evidence="9" type="ORF">CJJ23_00505</name>
</gene>
<reference evidence="10 11" key="1">
    <citation type="submission" date="2017-08" db="EMBL/GenBank/DDBJ databases">
        <authorList>
            <person name="Alvarez-Ponce D."/>
            <person name="Weitzman C.L."/>
            <person name="Tillett R.L."/>
            <person name="Sandmeier F.C."/>
            <person name="Tracy C.R."/>
        </authorList>
    </citation>
    <scope>NUCLEOTIDE SEQUENCE [LARGE SCALE GENOMIC DNA]</scope>
    <source>
        <strain evidence="10">723</strain>
        <strain evidence="8 11">PS6</strain>
    </source>
</reference>
<dbReference type="GO" id="GO:0001682">
    <property type="term" value="P:tRNA 5'-leader removal"/>
    <property type="evidence" value="ECO:0007669"/>
    <property type="project" value="UniProtKB-UniRule"/>
</dbReference>
<dbReference type="Proteomes" id="UP000217033">
    <property type="component" value="Unassembled WGS sequence"/>
</dbReference>
<dbReference type="OrthoDB" id="9810867at2"/>
<dbReference type="HAMAP" id="MF_00227">
    <property type="entry name" value="RNase_P"/>
    <property type="match status" value="1"/>
</dbReference>
<keyword evidence="4 6" id="KW-0378">Hydrolase</keyword>
<evidence type="ECO:0000256" key="3">
    <source>
        <dbReference type="ARBA" id="ARBA00022759"/>
    </source>
</evidence>
<comment type="subunit">
    <text evidence="6">Consists of a catalytic RNA component (M1 or rnpB) and a protein subunit.</text>
</comment>
<dbReference type="GO" id="GO:0030677">
    <property type="term" value="C:ribonuclease P complex"/>
    <property type="evidence" value="ECO:0007669"/>
    <property type="project" value="TreeGrafter"/>
</dbReference>
<organism evidence="9 10">
    <name type="scientific">Mycoplasmopsis agassizii</name>
    <dbReference type="NCBI Taxonomy" id="33922"/>
    <lineage>
        <taxon>Bacteria</taxon>
        <taxon>Bacillati</taxon>
        <taxon>Mycoplasmatota</taxon>
        <taxon>Mycoplasmoidales</taxon>
        <taxon>Metamycoplasmataceae</taxon>
        <taxon>Mycoplasmopsis</taxon>
    </lineage>
</organism>
<evidence type="ECO:0000256" key="6">
    <source>
        <dbReference type="HAMAP-Rule" id="MF_00227"/>
    </source>
</evidence>
<comment type="catalytic activity">
    <reaction evidence="6">
        <text>Endonucleolytic cleavage of RNA, removing 5'-extranucleotides from tRNA precursor.</text>
        <dbReference type="EC" id="3.1.26.5"/>
    </reaction>
</comment>
<dbReference type="Gene3D" id="3.30.230.10">
    <property type="match status" value="1"/>
</dbReference>
<dbReference type="NCBIfam" id="TIGR00188">
    <property type="entry name" value="rnpA"/>
    <property type="match status" value="1"/>
</dbReference>
<dbReference type="SUPFAM" id="SSF54211">
    <property type="entry name" value="Ribosomal protein S5 domain 2-like"/>
    <property type="match status" value="1"/>
</dbReference>
<keyword evidence="5 6" id="KW-0694">RNA-binding</keyword>
<dbReference type="AlphaFoldDB" id="A0A1W1X8N6"/>
<comment type="similarity">
    <text evidence="6">Belongs to the RnpA family.</text>
</comment>
<evidence type="ECO:0000313" key="8">
    <source>
        <dbReference type="EMBL" id="PAF54874.1"/>
    </source>
</evidence>
<dbReference type="InterPro" id="IPR020568">
    <property type="entry name" value="Ribosomal_Su5_D2-typ_SF"/>
</dbReference>
<dbReference type="InterPro" id="IPR000100">
    <property type="entry name" value="RNase_P"/>
</dbReference>
<dbReference type="GO" id="GO:0004526">
    <property type="term" value="F:ribonuclease P activity"/>
    <property type="evidence" value="ECO:0007669"/>
    <property type="project" value="UniProtKB-UniRule"/>
</dbReference>